<dbReference type="EMBL" id="CAEZTT010000092">
    <property type="protein sequence ID" value="CAB4579695.1"/>
    <property type="molecule type" value="Genomic_DNA"/>
</dbReference>
<evidence type="ECO:0000313" key="1">
    <source>
        <dbReference type="EMBL" id="CAB4579695.1"/>
    </source>
</evidence>
<dbReference type="AlphaFoldDB" id="A0A6J6EWD3"/>
<name>A0A6J6EWD3_9ZZZZ</name>
<proteinExistence type="predicted"/>
<dbReference type="InterPro" id="IPR036770">
    <property type="entry name" value="Ankyrin_rpt-contain_sf"/>
</dbReference>
<reference evidence="1" key="1">
    <citation type="submission" date="2020-05" db="EMBL/GenBank/DDBJ databases">
        <authorList>
            <person name="Chiriac C."/>
            <person name="Salcher M."/>
            <person name="Ghai R."/>
            <person name="Kavagutti S V."/>
        </authorList>
    </citation>
    <scope>NUCLEOTIDE SEQUENCE</scope>
</reference>
<dbReference type="SUPFAM" id="SSF140860">
    <property type="entry name" value="Pseudo ankyrin repeat-like"/>
    <property type="match status" value="1"/>
</dbReference>
<gene>
    <name evidence="1" type="ORF">UFOPK1726_00822</name>
</gene>
<sequence>MTDLLTSFGVDSSSVFSGTPALVIEEFICSLVDQSYENRRNTRFLLQIHWAIMFINYDDLRQIFREIRRCGIRPSLLLNFKWSQYDGNTAAHTAAIWCKDPQIFSFLKYNGADLSILNSKRRSVMDLCLEEDEYWNYLLQKNIMRNPDDHLLCSIEISELSTPSKSTCGILGISIPV</sequence>
<dbReference type="Gene3D" id="1.25.40.20">
    <property type="entry name" value="Ankyrin repeat-containing domain"/>
    <property type="match status" value="1"/>
</dbReference>
<protein>
    <submittedName>
        <fullName evidence="1">Unannotated protein</fullName>
    </submittedName>
</protein>
<organism evidence="1">
    <name type="scientific">freshwater metagenome</name>
    <dbReference type="NCBI Taxonomy" id="449393"/>
    <lineage>
        <taxon>unclassified sequences</taxon>
        <taxon>metagenomes</taxon>
        <taxon>ecological metagenomes</taxon>
    </lineage>
</organism>
<accession>A0A6J6EWD3</accession>